<comment type="caution">
    <text evidence="1">The sequence shown here is derived from an EMBL/GenBank/DDBJ whole genome shotgun (WGS) entry which is preliminary data.</text>
</comment>
<dbReference type="Gene3D" id="1.50.10.140">
    <property type="match status" value="1"/>
</dbReference>
<evidence type="ECO:0000313" key="1">
    <source>
        <dbReference type="EMBL" id="RAJ24588.1"/>
    </source>
</evidence>
<dbReference type="RefSeq" id="WP_111635791.1">
    <property type="nucleotide sequence ID" value="NZ_QLLR01000031.1"/>
</dbReference>
<protein>
    <recommendedName>
        <fullName evidence="3">Glycoamylase-like domain-containing protein</fullName>
    </recommendedName>
</protein>
<gene>
    <name evidence="1" type="ORF">LY11_04450</name>
</gene>
<name>A0A327S723_9SPHI</name>
<dbReference type="OrthoDB" id="5937621at2"/>
<sequence length="437" mass="48451">MKKNFNKTILYILSLIFFGGIVSCKKDNTSADPPVVVKNGVADTLAVLFRNSYRVYEMQRNVIGIYRDSKLFKGTDYHPASVANIGIGLVSLCIADQMKWAPDADKQAITTLRSVLARNKTFKLDVNTAGFPRHFVNMETGTQEWGSEYSTVDAAIMVSGALFCKNYFKSNQTISGLADSLYQSIDWSKAIADPVTGKLYLTLDANGNGIGTTSVYNEYMLLAHLAYKAENGKGGPATNLWTNFYANTANLPKSNYAGQELLTDYPGSYLSDFIPQFCYYLCRPYSASPVYMNYMKNAMLADQQWWTGITGAARYEWGLGAGSDPSGYHANRINDNAGQVVSPHIIGGFIPVSPMAKNDLMNLYRAHKGVYKLPGTAYDILWRYSVKDPVWTANEVQGIDYSTMLFGLATLTEHCGQDFFTVNNDYKFPVFAFVGAK</sequence>
<dbReference type="PROSITE" id="PS51257">
    <property type="entry name" value="PROKAR_LIPOPROTEIN"/>
    <property type="match status" value="1"/>
</dbReference>
<reference evidence="1 2" key="1">
    <citation type="submission" date="2018-06" db="EMBL/GenBank/DDBJ databases">
        <title>Genomic Encyclopedia of Archaeal and Bacterial Type Strains, Phase II (KMG-II): from individual species to whole genera.</title>
        <authorList>
            <person name="Goeker M."/>
        </authorList>
    </citation>
    <scope>NUCLEOTIDE SEQUENCE [LARGE SCALE GENOMIC DNA]</scope>
    <source>
        <strain evidence="1 2">DSM 14825</strain>
    </source>
</reference>
<proteinExistence type="predicted"/>
<organism evidence="1 2">
    <name type="scientific">Pedobacter cryoconitis</name>
    <dbReference type="NCBI Taxonomy" id="188932"/>
    <lineage>
        <taxon>Bacteria</taxon>
        <taxon>Pseudomonadati</taxon>
        <taxon>Bacteroidota</taxon>
        <taxon>Sphingobacteriia</taxon>
        <taxon>Sphingobacteriales</taxon>
        <taxon>Sphingobacteriaceae</taxon>
        <taxon>Pedobacter</taxon>
    </lineage>
</organism>
<evidence type="ECO:0008006" key="3">
    <source>
        <dbReference type="Google" id="ProtNLM"/>
    </source>
</evidence>
<dbReference type="STRING" id="188932.AY601_0250"/>
<dbReference type="AlphaFoldDB" id="A0A327S723"/>
<accession>A0A327S723</accession>
<dbReference type="EMBL" id="QLLR01000031">
    <property type="protein sequence ID" value="RAJ24588.1"/>
    <property type="molecule type" value="Genomic_DNA"/>
</dbReference>
<dbReference type="Proteomes" id="UP000249754">
    <property type="component" value="Unassembled WGS sequence"/>
</dbReference>
<evidence type="ECO:0000313" key="2">
    <source>
        <dbReference type="Proteomes" id="UP000249754"/>
    </source>
</evidence>